<dbReference type="InterPro" id="IPR005829">
    <property type="entry name" value="Sugar_transporter_CS"/>
</dbReference>
<feature type="transmembrane region" description="Helical" evidence="9">
    <location>
        <begin position="438"/>
        <end position="456"/>
    </location>
</feature>
<evidence type="ECO:0000313" key="12">
    <source>
        <dbReference type="Proteomes" id="UP000825729"/>
    </source>
</evidence>
<keyword evidence="6 9" id="KW-0472">Membrane</keyword>
<evidence type="ECO:0000256" key="8">
    <source>
        <dbReference type="SAM" id="MobiDB-lite"/>
    </source>
</evidence>
<dbReference type="InterPro" id="IPR005828">
    <property type="entry name" value="MFS_sugar_transport-like"/>
</dbReference>
<comment type="similarity">
    <text evidence="2 7">Belongs to the major facilitator superfamily. Sugar transporter (TC 2.A.1.1) family.</text>
</comment>
<proteinExistence type="inferred from homology"/>
<dbReference type="FunFam" id="1.20.1250.20:FF:000043">
    <property type="entry name" value="sugar transporter ERD6-like 6"/>
    <property type="match status" value="1"/>
</dbReference>
<dbReference type="PANTHER" id="PTHR48021:SF21">
    <property type="entry name" value="SUGAR TRANSPORTER ERD6-LIKE 8"/>
    <property type="match status" value="1"/>
</dbReference>
<dbReference type="CDD" id="cd17358">
    <property type="entry name" value="MFS_GLUT6_8_Class3_like"/>
    <property type="match status" value="1"/>
</dbReference>
<protein>
    <recommendedName>
        <fullName evidence="10">Major facilitator superfamily (MFS) profile domain-containing protein</fullName>
    </recommendedName>
</protein>
<accession>A0AAV7FA79</accession>
<comment type="subcellular location">
    <subcellularLocation>
        <location evidence="1">Membrane</location>
        <topology evidence="1">Multi-pass membrane protein</topology>
    </subcellularLocation>
</comment>
<dbReference type="PRINTS" id="PR00171">
    <property type="entry name" value="SUGRTRNSPORT"/>
</dbReference>
<organism evidence="11 12">
    <name type="scientific">Aristolochia fimbriata</name>
    <name type="common">White veined hardy Dutchman's pipe vine</name>
    <dbReference type="NCBI Taxonomy" id="158543"/>
    <lineage>
        <taxon>Eukaryota</taxon>
        <taxon>Viridiplantae</taxon>
        <taxon>Streptophyta</taxon>
        <taxon>Embryophyta</taxon>
        <taxon>Tracheophyta</taxon>
        <taxon>Spermatophyta</taxon>
        <taxon>Magnoliopsida</taxon>
        <taxon>Magnoliidae</taxon>
        <taxon>Piperales</taxon>
        <taxon>Aristolochiaceae</taxon>
        <taxon>Aristolochia</taxon>
    </lineage>
</organism>
<dbReference type="GO" id="GO:0016020">
    <property type="term" value="C:membrane"/>
    <property type="evidence" value="ECO:0007669"/>
    <property type="project" value="UniProtKB-SubCell"/>
</dbReference>
<dbReference type="GO" id="GO:0051119">
    <property type="term" value="F:sugar transmembrane transporter activity"/>
    <property type="evidence" value="ECO:0007669"/>
    <property type="project" value="InterPro"/>
</dbReference>
<sequence length="508" mass="54742">MALTGRDAEREERLNDDTRHLGDPLIVHPRSEINSITTAVVVEGSCSDHPGSGNDNGSVSMVLFSTFVSVCGSFEFGTCVGYSSPTQSGIRKDIGLTLSEYSVFGSILTVGAMIGAITSGRIADSVGRKGAMRLAAVFCISGWLAIFFSRGAFSLDLGRVFTGYGMGVFSYVVPVFIAEITPKNLRGGLTTVNQLMICCGASTGFIVGTVLSWRSLALVGIVPCILLLLGLFVVPESPRWLAKVGRWKEFNSALKRLRGKEADISDEAAEIQEYTRTLAYFPESGLLDLFQWRYAHSLIVGVGLMIFQQFGGINGICFYTRETLESAGYPSGSGTAIIGYIQPPINVLGAILMDKCGRKPLIMFSATGTCLGSILTGAAFFLKGHELLMDWVPGLVFAGLLVYFAAFSTGMGAVPWVIMSEIFPINVKGTAGSLATTVNWFGSWVASYTFIFLMNWSQSGTFFLYAGVYVVAVVFVRILVPETKGRTLEEIQASMNASSSKELENIEI</sequence>
<feature type="transmembrane region" description="Helical" evidence="9">
    <location>
        <begin position="216"/>
        <end position="234"/>
    </location>
</feature>
<evidence type="ECO:0000256" key="7">
    <source>
        <dbReference type="RuleBase" id="RU003346"/>
    </source>
</evidence>
<dbReference type="PROSITE" id="PS00216">
    <property type="entry name" value="SUGAR_TRANSPORT_1"/>
    <property type="match status" value="1"/>
</dbReference>
<feature type="transmembrane region" description="Helical" evidence="9">
    <location>
        <begin position="161"/>
        <end position="180"/>
    </location>
</feature>
<dbReference type="InterPro" id="IPR050549">
    <property type="entry name" value="MFS_Trehalose_Transporter"/>
</dbReference>
<evidence type="ECO:0000256" key="1">
    <source>
        <dbReference type="ARBA" id="ARBA00004141"/>
    </source>
</evidence>
<feature type="transmembrane region" description="Helical" evidence="9">
    <location>
        <begin position="462"/>
        <end position="480"/>
    </location>
</feature>
<feature type="domain" description="Major facilitator superfamily (MFS) profile" evidence="10">
    <location>
        <begin position="65"/>
        <end position="484"/>
    </location>
</feature>
<evidence type="ECO:0000256" key="6">
    <source>
        <dbReference type="ARBA" id="ARBA00023136"/>
    </source>
</evidence>
<keyword evidence="12" id="KW-1185">Reference proteome</keyword>
<dbReference type="InterPro" id="IPR044775">
    <property type="entry name" value="MFS_ERD6/Tret1-like"/>
</dbReference>
<feature type="transmembrane region" description="Helical" evidence="9">
    <location>
        <begin position="394"/>
        <end position="418"/>
    </location>
</feature>
<feature type="transmembrane region" description="Helical" evidence="9">
    <location>
        <begin position="192"/>
        <end position="210"/>
    </location>
</feature>
<dbReference type="NCBIfam" id="TIGR00879">
    <property type="entry name" value="SP"/>
    <property type="match status" value="1"/>
</dbReference>
<dbReference type="Pfam" id="PF00083">
    <property type="entry name" value="Sugar_tr"/>
    <property type="match status" value="1"/>
</dbReference>
<evidence type="ECO:0000256" key="5">
    <source>
        <dbReference type="ARBA" id="ARBA00022989"/>
    </source>
</evidence>
<dbReference type="PANTHER" id="PTHR48021">
    <property type="match status" value="1"/>
</dbReference>
<dbReference type="Proteomes" id="UP000825729">
    <property type="component" value="Unassembled WGS sequence"/>
</dbReference>
<dbReference type="EMBL" id="JAINDJ010000002">
    <property type="protein sequence ID" value="KAG9457494.1"/>
    <property type="molecule type" value="Genomic_DNA"/>
</dbReference>
<evidence type="ECO:0000256" key="3">
    <source>
        <dbReference type="ARBA" id="ARBA00022597"/>
    </source>
</evidence>
<keyword evidence="7" id="KW-0813">Transport</keyword>
<comment type="caution">
    <text evidence="11">The sequence shown here is derived from an EMBL/GenBank/DDBJ whole genome shotgun (WGS) entry which is preliminary data.</text>
</comment>
<name>A0AAV7FA79_ARIFI</name>
<reference evidence="11 12" key="1">
    <citation type="submission" date="2021-07" db="EMBL/GenBank/DDBJ databases">
        <title>The Aristolochia fimbriata genome: insights into angiosperm evolution, floral development and chemical biosynthesis.</title>
        <authorList>
            <person name="Jiao Y."/>
        </authorList>
    </citation>
    <scope>NUCLEOTIDE SEQUENCE [LARGE SCALE GENOMIC DNA]</scope>
    <source>
        <strain evidence="11">IBCAS-2021</strain>
        <tissue evidence="11">Leaf</tissue>
    </source>
</reference>
<feature type="transmembrane region" description="Helical" evidence="9">
    <location>
        <begin position="103"/>
        <end position="122"/>
    </location>
</feature>
<keyword evidence="4 9" id="KW-0812">Transmembrane</keyword>
<evidence type="ECO:0000256" key="2">
    <source>
        <dbReference type="ARBA" id="ARBA00010992"/>
    </source>
</evidence>
<dbReference type="SUPFAM" id="SSF103473">
    <property type="entry name" value="MFS general substrate transporter"/>
    <property type="match status" value="1"/>
</dbReference>
<gene>
    <name evidence="11" type="ORF">H6P81_002002</name>
</gene>
<keyword evidence="5 9" id="KW-1133">Transmembrane helix</keyword>
<feature type="transmembrane region" description="Helical" evidence="9">
    <location>
        <begin position="361"/>
        <end position="382"/>
    </location>
</feature>
<feature type="transmembrane region" description="Helical" evidence="9">
    <location>
        <begin position="134"/>
        <end position="155"/>
    </location>
</feature>
<dbReference type="InterPro" id="IPR003663">
    <property type="entry name" value="Sugar/inositol_transpt"/>
</dbReference>
<dbReference type="InterPro" id="IPR020846">
    <property type="entry name" value="MFS_dom"/>
</dbReference>
<evidence type="ECO:0000313" key="11">
    <source>
        <dbReference type="EMBL" id="KAG9457494.1"/>
    </source>
</evidence>
<evidence type="ECO:0000256" key="9">
    <source>
        <dbReference type="SAM" id="Phobius"/>
    </source>
</evidence>
<evidence type="ECO:0000256" key="4">
    <source>
        <dbReference type="ARBA" id="ARBA00022692"/>
    </source>
</evidence>
<dbReference type="Gene3D" id="1.20.1250.20">
    <property type="entry name" value="MFS general substrate transporter like domains"/>
    <property type="match status" value="1"/>
</dbReference>
<feature type="region of interest" description="Disordered" evidence="8">
    <location>
        <begin position="1"/>
        <end position="21"/>
    </location>
</feature>
<keyword evidence="3" id="KW-0762">Sugar transport</keyword>
<dbReference type="AlphaFoldDB" id="A0AAV7FA79"/>
<dbReference type="InterPro" id="IPR036259">
    <property type="entry name" value="MFS_trans_sf"/>
</dbReference>
<dbReference type="PROSITE" id="PS50850">
    <property type="entry name" value="MFS"/>
    <property type="match status" value="1"/>
</dbReference>
<evidence type="ECO:0000259" key="10">
    <source>
        <dbReference type="PROSITE" id="PS50850"/>
    </source>
</evidence>